<protein>
    <recommendedName>
        <fullName evidence="1">Mutator-like transposase domain-containing protein</fullName>
    </recommendedName>
</protein>
<comment type="caution">
    <text evidence="2">The sequence shown here is derived from an EMBL/GenBank/DDBJ whole genome shotgun (WGS) entry which is preliminary data.</text>
</comment>
<name>A0A482VI60_ASBVE</name>
<dbReference type="OrthoDB" id="6431392at2759"/>
<evidence type="ECO:0000313" key="3">
    <source>
        <dbReference type="Proteomes" id="UP000292052"/>
    </source>
</evidence>
<feature type="domain" description="Mutator-like transposase" evidence="1">
    <location>
        <begin position="1"/>
        <end position="68"/>
    </location>
</feature>
<reference evidence="2 3" key="1">
    <citation type="submission" date="2017-03" db="EMBL/GenBank/DDBJ databases">
        <title>Genome of the blue death feigning beetle - Asbolus verrucosus.</title>
        <authorList>
            <person name="Rider S.D."/>
        </authorList>
    </citation>
    <scope>NUCLEOTIDE SEQUENCE [LARGE SCALE GENOMIC DNA]</scope>
    <source>
        <strain evidence="2">Butters</strain>
        <tissue evidence="2">Head and leg muscle</tissue>
    </source>
</reference>
<dbReference type="Pfam" id="PF20700">
    <property type="entry name" value="Mutator"/>
    <property type="match status" value="1"/>
</dbReference>
<accession>A0A482VI60</accession>
<keyword evidence="3" id="KW-1185">Reference proteome</keyword>
<dbReference type="InterPro" id="IPR049012">
    <property type="entry name" value="Mutator_transp_dom"/>
</dbReference>
<dbReference type="AlphaFoldDB" id="A0A482VI60"/>
<organism evidence="2 3">
    <name type="scientific">Asbolus verrucosus</name>
    <name type="common">Desert ironclad beetle</name>
    <dbReference type="NCBI Taxonomy" id="1661398"/>
    <lineage>
        <taxon>Eukaryota</taxon>
        <taxon>Metazoa</taxon>
        <taxon>Ecdysozoa</taxon>
        <taxon>Arthropoda</taxon>
        <taxon>Hexapoda</taxon>
        <taxon>Insecta</taxon>
        <taxon>Pterygota</taxon>
        <taxon>Neoptera</taxon>
        <taxon>Endopterygota</taxon>
        <taxon>Coleoptera</taxon>
        <taxon>Polyphaga</taxon>
        <taxon>Cucujiformia</taxon>
        <taxon>Tenebrionidae</taxon>
        <taxon>Pimeliinae</taxon>
        <taxon>Asbolus</taxon>
    </lineage>
</organism>
<evidence type="ECO:0000259" key="1">
    <source>
        <dbReference type="Pfam" id="PF20700"/>
    </source>
</evidence>
<proteinExistence type="predicted"/>
<evidence type="ECO:0000313" key="2">
    <source>
        <dbReference type="EMBL" id="RZC32571.1"/>
    </source>
</evidence>
<sequence>MSEKTYISYHNNVMNNGKDLAMKEMINAGKKEYQLAVEAGNVKNGTPEITVIVDGAWNKQSYKSNYNALSDYWGKN</sequence>
<dbReference type="EMBL" id="QDEB01096126">
    <property type="protein sequence ID" value="RZC32571.1"/>
    <property type="molecule type" value="Genomic_DNA"/>
</dbReference>
<dbReference type="Proteomes" id="UP000292052">
    <property type="component" value="Unassembled WGS sequence"/>
</dbReference>
<gene>
    <name evidence="2" type="ORF">BDFB_014010</name>
</gene>